<dbReference type="Proteomes" id="UP000829401">
    <property type="component" value="Chromosome"/>
</dbReference>
<organism evidence="2 3">
    <name type="scientific">Alicyclobacillus acidoterrestris (strain ATCC 49025 / DSM 3922 / CIP 106132 / NCIMB 13137 / GD3B)</name>
    <dbReference type="NCBI Taxonomy" id="1356854"/>
    <lineage>
        <taxon>Bacteria</taxon>
        <taxon>Bacillati</taxon>
        <taxon>Bacillota</taxon>
        <taxon>Bacilli</taxon>
        <taxon>Bacillales</taxon>
        <taxon>Alicyclobacillaceae</taxon>
        <taxon>Alicyclobacillus</taxon>
    </lineage>
</organism>
<dbReference type="PANTHER" id="PTHR43155:SF2">
    <property type="entry name" value="CYCLIC DI-GMP PHOSPHODIESTERASE PA4108"/>
    <property type="match status" value="1"/>
</dbReference>
<dbReference type="Gene3D" id="1.10.3210.10">
    <property type="entry name" value="Hypothetical protein af1432"/>
    <property type="match status" value="1"/>
</dbReference>
<evidence type="ECO:0000259" key="1">
    <source>
        <dbReference type="PROSITE" id="PS51832"/>
    </source>
</evidence>
<dbReference type="PROSITE" id="PS51832">
    <property type="entry name" value="HD_GYP"/>
    <property type="match status" value="1"/>
</dbReference>
<dbReference type="Pfam" id="PF13487">
    <property type="entry name" value="HD_5"/>
    <property type="match status" value="1"/>
</dbReference>
<proteinExistence type="predicted"/>
<dbReference type="AlphaFoldDB" id="A0A9E7CSA2"/>
<name>A0A9E7CSA2_ALIAG</name>
<dbReference type="PANTHER" id="PTHR43155">
    <property type="entry name" value="CYCLIC DI-GMP PHOSPHODIESTERASE PA4108-RELATED"/>
    <property type="match status" value="1"/>
</dbReference>
<keyword evidence="3" id="KW-1185">Reference proteome</keyword>
<evidence type="ECO:0000313" key="2">
    <source>
        <dbReference type="EMBL" id="UNO49255.1"/>
    </source>
</evidence>
<accession>A0A9E7CSA2</accession>
<feature type="domain" description="HD-GYP" evidence="1">
    <location>
        <begin position="115"/>
        <end position="311"/>
    </location>
</feature>
<dbReference type="InterPro" id="IPR003607">
    <property type="entry name" value="HD/PDEase_dom"/>
</dbReference>
<evidence type="ECO:0000313" key="3">
    <source>
        <dbReference type="Proteomes" id="UP000829401"/>
    </source>
</evidence>
<dbReference type="SUPFAM" id="SSF109604">
    <property type="entry name" value="HD-domain/PDEase-like"/>
    <property type="match status" value="1"/>
</dbReference>
<reference evidence="3" key="1">
    <citation type="journal article" date="2022" name="G3 (Bethesda)">
        <title>Unveiling the complete genome sequence of Alicyclobacillus acidoterrestris DSM 3922T, a taint-producing strain.</title>
        <authorList>
            <person name="Leonardo I.C."/>
            <person name="Barreto Crespo M.T."/>
            <person name="Gaspar F.B."/>
        </authorList>
    </citation>
    <scope>NUCLEOTIDE SEQUENCE [LARGE SCALE GENOMIC DNA]</scope>
    <source>
        <strain evidence="3">DSM 3922</strain>
    </source>
</reference>
<dbReference type="InterPro" id="IPR037522">
    <property type="entry name" value="HD_GYP_dom"/>
</dbReference>
<dbReference type="EMBL" id="CP080467">
    <property type="protein sequence ID" value="UNO49255.1"/>
    <property type="molecule type" value="Genomic_DNA"/>
</dbReference>
<dbReference type="CDD" id="cd00077">
    <property type="entry name" value="HDc"/>
    <property type="match status" value="1"/>
</dbReference>
<dbReference type="SMART" id="SM00471">
    <property type="entry name" value="HDc"/>
    <property type="match status" value="1"/>
</dbReference>
<gene>
    <name evidence="2" type="ORF">K1I37_01460</name>
</gene>
<protein>
    <submittedName>
        <fullName evidence="2">HD-GYP domain-containing protein</fullName>
    </submittedName>
</protein>
<dbReference type="KEGG" id="aaco:K1I37_01460"/>
<sequence>MNVRWVALKYIKPGAVLAQRVADGRGRTLLARGIVLTDSLITRLKRVGIRAVCIENASTEDVVVTEMVEEETKIEILSMTYETLAALSSTTSFSYKVKPTFLRSQFGPLLSEIIHQLRQHNGAGEQLGSVYLSDGELFHHSVNVTFYALTLGLQQQMSETDLIDLGIGTLLHDVGKMRIPQHILRKPGRLSHAEYRTVQLHAQFGYDILKDIRDISTKSSLVALQHHERLDGSGYPWGLKAPEIHPFAQLTAVADVYEALTANRVYRQAYLPHEAYDILLADKGTKLSSAVIDAFAQTISIYPIGMSVRLSNGDGAVVIKPSADNRQVPIVRAIENERGEPIRPYELNLATASDIHIVTCES</sequence>